<evidence type="ECO:0000313" key="2">
    <source>
        <dbReference type="EMBL" id="CUU61054.1"/>
    </source>
</evidence>
<dbReference type="Gene3D" id="3.30.420.10">
    <property type="entry name" value="Ribonuclease H-like superfamily/Ribonuclease H"/>
    <property type="match status" value="1"/>
</dbReference>
<gene>
    <name evidence="2" type="ORF">Ga0074812_15413</name>
</gene>
<dbReference type="GO" id="GO:0003676">
    <property type="term" value="F:nucleic acid binding"/>
    <property type="evidence" value="ECO:0007669"/>
    <property type="project" value="InterPro"/>
</dbReference>
<evidence type="ECO:0000259" key="1">
    <source>
        <dbReference type="Pfam" id="PF13358"/>
    </source>
</evidence>
<name>A0A0S4R112_9ACTN</name>
<sequence>MFEDEAGQNLRPPVARTWAPRGRTPTVRVCGRGSGRVSMAAAVCYRPGQRPRLSYRLAAHRGRVGERRSFAEDDYATLITAAHHQLRAPIILCWDNLNTHRSQTMRQFLTAHTDWLTVVALPAYAPELNPTEGVWAHVKRQLANHTAWIVDQLAATVKTLLKRIQYRPELIDGFLGQTGLELDPQPP</sequence>
<keyword evidence="3" id="KW-1185">Reference proteome</keyword>
<proteinExistence type="predicted"/>
<dbReference type="EMBL" id="FAOZ01000054">
    <property type="protein sequence ID" value="CUU61054.1"/>
    <property type="molecule type" value="Genomic_DNA"/>
</dbReference>
<feature type="domain" description="Tc1-like transposase DDE" evidence="1">
    <location>
        <begin position="2"/>
        <end position="146"/>
    </location>
</feature>
<accession>A0A0S4R112</accession>
<dbReference type="Proteomes" id="UP000198802">
    <property type="component" value="Unassembled WGS sequence"/>
</dbReference>
<dbReference type="AlphaFoldDB" id="A0A0S4R112"/>
<reference evidence="3" key="1">
    <citation type="submission" date="2015-11" db="EMBL/GenBank/DDBJ databases">
        <authorList>
            <person name="Varghese N."/>
        </authorList>
    </citation>
    <scope>NUCLEOTIDE SEQUENCE [LARGE SCALE GENOMIC DNA]</scope>
    <source>
        <strain evidence="3">DSM 45899</strain>
    </source>
</reference>
<organism evidence="2 3">
    <name type="scientific">Parafrankia irregularis</name>
    <dbReference type="NCBI Taxonomy" id="795642"/>
    <lineage>
        <taxon>Bacteria</taxon>
        <taxon>Bacillati</taxon>
        <taxon>Actinomycetota</taxon>
        <taxon>Actinomycetes</taxon>
        <taxon>Frankiales</taxon>
        <taxon>Frankiaceae</taxon>
        <taxon>Parafrankia</taxon>
    </lineage>
</organism>
<protein>
    <submittedName>
        <fullName evidence="2">Putative transposase</fullName>
    </submittedName>
</protein>
<dbReference type="InterPro" id="IPR038717">
    <property type="entry name" value="Tc1-like_DDE_dom"/>
</dbReference>
<evidence type="ECO:0000313" key="3">
    <source>
        <dbReference type="Proteomes" id="UP000198802"/>
    </source>
</evidence>
<dbReference type="Pfam" id="PF13358">
    <property type="entry name" value="DDE_3"/>
    <property type="match status" value="1"/>
</dbReference>
<dbReference type="InterPro" id="IPR036397">
    <property type="entry name" value="RNaseH_sf"/>
</dbReference>